<dbReference type="GO" id="GO:0003677">
    <property type="term" value="F:DNA binding"/>
    <property type="evidence" value="ECO:0007669"/>
    <property type="project" value="InterPro"/>
</dbReference>
<dbReference type="PRINTS" id="PR00038">
    <property type="entry name" value="HTHLUXR"/>
</dbReference>
<dbReference type="AlphaFoldDB" id="A0A1I1TJG5"/>
<reference evidence="6" key="1">
    <citation type="submission" date="2016-10" db="EMBL/GenBank/DDBJ databases">
        <authorList>
            <person name="Varghese N."/>
            <person name="Submissions S."/>
        </authorList>
    </citation>
    <scope>NUCLEOTIDE SEQUENCE [LARGE SCALE GENOMIC DNA]</scope>
    <source>
        <strain evidence="6">DSM 45004</strain>
    </source>
</reference>
<keyword evidence="2" id="KW-0067">ATP-binding</keyword>
<dbReference type="EMBL" id="FOMZ01000001">
    <property type="protein sequence ID" value="SFD58709.1"/>
    <property type="molecule type" value="Genomic_DNA"/>
</dbReference>
<dbReference type="Gene3D" id="1.25.40.10">
    <property type="entry name" value="Tetratricopeptide repeat domain"/>
    <property type="match status" value="1"/>
</dbReference>
<evidence type="ECO:0000256" key="3">
    <source>
        <dbReference type="SAM" id="MobiDB-lite"/>
    </source>
</evidence>
<organism evidence="5 6">
    <name type="scientific">Actinopolyspora alba</name>
    <dbReference type="NCBI Taxonomy" id="673379"/>
    <lineage>
        <taxon>Bacteria</taxon>
        <taxon>Bacillati</taxon>
        <taxon>Actinomycetota</taxon>
        <taxon>Actinomycetes</taxon>
        <taxon>Actinopolysporales</taxon>
        <taxon>Actinopolysporaceae</taxon>
        <taxon>Actinopolyspora</taxon>
        <taxon>Actinopolyspora alba group</taxon>
    </lineage>
</organism>
<name>A0A1I1TJG5_9ACTN</name>
<dbReference type="SUPFAM" id="SSF46894">
    <property type="entry name" value="C-terminal effector domain of the bipartite response regulators"/>
    <property type="match status" value="1"/>
</dbReference>
<dbReference type="PROSITE" id="PS00622">
    <property type="entry name" value="HTH_LUXR_1"/>
    <property type="match status" value="1"/>
</dbReference>
<keyword evidence="1" id="KW-0547">Nucleotide-binding</keyword>
<keyword evidence="6" id="KW-1185">Reference proteome</keyword>
<proteinExistence type="predicted"/>
<sequence length="984" mass="107567">MANAVRSSAGHTSHHATVRTTSPVLVGRTAELNTLLDYATDSPSAIFVEGEAGIGKTRIVHELIEHPRLAGKRFLTAHCQPMREPFPYGVLLDALRAAGNRITPVTELSPVTGVLRSYLPELAGILPPAPEQLHDTRAERHRLFRAVRELLDAFGHTVLIVEDLHWADEDSRDLLRFLLAELPSHFTLLVTYRREEVAGGMPLGPACRSSASDKTATVVVGPLDVSGVQRLTAAILGDCFVSPDFAARLHERTAGIPFVLEETLRALRDPAGAVRTDGVRARRLLEEAEVPALLREAALERLSRLSDSARRTTQTAAVLGIPASTRLLGDMTAFSAENVRAALTEAIEAGILFECGRARYGFRHALARQAVYWTLPGPDRERLHARAAIELARTVPQPLVRLAEHSRYAGAHEDWLYYAEAASDQAGEVGDAATATSSLQALLDEADLAPSDVGRLAGKLSRVAYTGLNQHEVTAALERLLSDSRLPASVRGEVRLALGLLLSRQSGGLESGRTAITNAIDELTGRPQLRVKAMSVLAQPYIGAVALGEHRAWMSEVDRAVEDEPDASFRLSMLANNAPAQLMIGEPSAWRAIERLPTSTDTSHEQRDLARAHCNIADSCSWVGHFETARGYLNSGIRLANDCGAPFIVSTARATRAHLDWVTGHWHGLAERAATLHEEYRDLLPVASELSLIMGCLAVATGQWQRAERHLRDTGMDDPNNAYAPVVVNAYAATLRMLSAQREHDRAAEIADIGIRLVRRKEAWVWAAELVPGAVAAQLRVGRVAAAERVAETFDTAVAGLDAPAARAARPMCRGLLAARCGDERAGRLLEEARDRAVNLPAPYFAALAAERLCRWRVERARTDRDRTTESADGCADPAAFGALAEEFDALGATHDAARCRYALREHGVTQSSRRGRRGYGEQLSPREEEVCRFVRDGNTNREIARVMFLSTRTVEQHVANVLRKLKLASREQLRHRSPEHRRV</sequence>
<dbReference type="InterPro" id="IPR011990">
    <property type="entry name" value="TPR-like_helical_dom_sf"/>
</dbReference>
<dbReference type="Gene3D" id="3.40.50.300">
    <property type="entry name" value="P-loop containing nucleotide triphosphate hydrolases"/>
    <property type="match status" value="1"/>
</dbReference>
<dbReference type="PROSITE" id="PS50043">
    <property type="entry name" value="HTH_LUXR_2"/>
    <property type="match status" value="1"/>
</dbReference>
<dbReference type="Pfam" id="PF13191">
    <property type="entry name" value="AAA_16"/>
    <property type="match status" value="1"/>
</dbReference>
<dbReference type="InterPro" id="IPR016032">
    <property type="entry name" value="Sig_transdc_resp-reg_C-effctor"/>
</dbReference>
<evidence type="ECO:0000256" key="1">
    <source>
        <dbReference type="ARBA" id="ARBA00022741"/>
    </source>
</evidence>
<feature type="compositionally biased region" description="Polar residues" evidence="3">
    <location>
        <begin position="1"/>
        <end position="11"/>
    </location>
</feature>
<dbReference type="Gene3D" id="1.10.10.10">
    <property type="entry name" value="Winged helix-like DNA-binding domain superfamily/Winged helix DNA-binding domain"/>
    <property type="match status" value="1"/>
</dbReference>
<dbReference type="Proteomes" id="UP000198716">
    <property type="component" value="Unassembled WGS sequence"/>
</dbReference>
<evidence type="ECO:0000313" key="6">
    <source>
        <dbReference type="Proteomes" id="UP000198716"/>
    </source>
</evidence>
<evidence type="ECO:0000313" key="5">
    <source>
        <dbReference type="EMBL" id="SFD58709.1"/>
    </source>
</evidence>
<dbReference type="PANTHER" id="PTHR16305:SF35">
    <property type="entry name" value="TRANSCRIPTIONAL ACTIVATOR DOMAIN"/>
    <property type="match status" value="1"/>
</dbReference>
<dbReference type="Pfam" id="PF00196">
    <property type="entry name" value="GerE"/>
    <property type="match status" value="1"/>
</dbReference>
<feature type="region of interest" description="Disordered" evidence="3">
    <location>
        <begin position="1"/>
        <end position="22"/>
    </location>
</feature>
<dbReference type="PANTHER" id="PTHR16305">
    <property type="entry name" value="TESTICULAR SOLUBLE ADENYLYL CYCLASE"/>
    <property type="match status" value="1"/>
</dbReference>
<dbReference type="CDD" id="cd06170">
    <property type="entry name" value="LuxR_C_like"/>
    <property type="match status" value="1"/>
</dbReference>
<accession>A0A1I1TJG5</accession>
<dbReference type="GO" id="GO:0006355">
    <property type="term" value="P:regulation of DNA-templated transcription"/>
    <property type="evidence" value="ECO:0007669"/>
    <property type="project" value="InterPro"/>
</dbReference>
<dbReference type="InterPro" id="IPR041664">
    <property type="entry name" value="AAA_16"/>
</dbReference>
<dbReference type="InterPro" id="IPR027417">
    <property type="entry name" value="P-loop_NTPase"/>
</dbReference>
<dbReference type="GO" id="GO:0005524">
    <property type="term" value="F:ATP binding"/>
    <property type="evidence" value="ECO:0007669"/>
    <property type="project" value="UniProtKB-KW"/>
</dbReference>
<evidence type="ECO:0000256" key="2">
    <source>
        <dbReference type="ARBA" id="ARBA00022840"/>
    </source>
</evidence>
<dbReference type="InterPro" id="IPR036388">
    <property type="entry name" value="WH-like_DNA-bd_sf"/>
</dbReference>
<dbReference type="GO" id="GO:0005737">
    <property type="term" value="C:cytoplasm"/>
    <property type="evidence" value="ECO:0007669"/>
    <property type="project" value="TreeGrafter"/>
</dbReference>
<gene>
    <name evidence="5" type="ORF">SAMN04487819_101144</name>
</gene>
<dbReference type="SMART" id="SM00421">
    <property type="entry name" value="HTH_LUXR"/>
    <property type="match status" value="1"/>
</dbReference>
<evidence type="ECO:0000259" key="4">
    <source>
        <dbReference type="PROSITE" id="PS50043"/>
    </source>
</evidence>
<dbReference type="InterPro" id="IPR000792">
    <property type="entry name" value="Tscrpt_reg_LuxR_C"/>
</dbReference>
<dbReference type="GO" id="GO:0004016">
    <property type="term" value="F:adenylate cyclase activity"/>
    <property type="evidence" value="ECO:0007669"/>
    <property type="project" value="TreeGrafter"/>
</dbReference>
<protein>
    <submittedName>
        <fullName evidence="5">Predicted ATPase</fullName>
    </submittedName>
</protein>
<dbReference type="SUPFAM" id="SSF52540">
    <property type="entry name" value="P-loop containing nucleoside triphosphate hydrolases"/>
    <property type="match status" value="1"/>
</dbReference>
<feature type="domain" description="HTH luxR-type" evidence="4">
    <location>
        <begin position="917"/>
        <end position="982"/>
    </location>
</feature>